<dbReference type="PANTHER" id="PTHR40398:SF1">
    <property type="entry name" value="PTS SYSTEM GLUCITOL_SORBITOL-SPECIFIC EIIA COMPONENT"/>
    <property type="match status" value="1"/>
</dbReference>
<evidence type="ECO:0000313" key="2">
    <source>
        <dbReference type="EMBL" id="QRO85627.1"/>
    </source>
</evidence>
<accession>A0ABX7HG83</accession>
<protein>
    <submittedName>
        <fullName evidence="2">PTS glucitol/sorbitol transporter subunit IIA</fullName>
    </submittedName>
</protein>
<reference evidence="2 3" key="1">
    <citation type="submission" date="2021-02" db="EMBL/GenBank/DDBJ databases">
        <title>FDA dAtabase for Regulatory Grade micrObial Sequences (FDA-ARGOS): Supporting development and validation of Infectious Disease Dx tests.</title>
        <authorList>
            <person name="Sproer C."/>
            <person name="Gronow S."/>
            <person name="Severitt S."/>
            <person name="Schroder I."/>
            <person name="Tallon L."/>
            <person name="Sadzewicz L."/>
            <person name="Zhao X."/>
            <person name="Boylan J."/>
            <person name="Ott S."/>
            <person name="Bowen H."/>
            <person name="Vavikolanu K."/>
            <person name="Mehta A."/>
            <person name="Aluvathingal J."/>
            <person name="Nadendla S."/>
            <person name="Lowell S."/>
            <person name="Myers T."/>
            <person name="Yan Y."/>
            <person name="Sichtig H."/>
        </authorList>
    </citation>
    <scope>NUCLEOTIDE SEQUENCE [LARGE SCALE GENOMIC DNA]</scope>
    <source>
        <strain evidence="2 3">FDAARGOS_1207</strain>
    </source>
</reference>
<sequence>MYQTEIKRIGKDAKAFEAEKMIILFGDNAPNELVDFCYIIDIKQVENEITESNKLSIDGIEYQITKVGSAVKKNLNDLGHITLKFDGSTVAEQSGSLYLENKPLVNIEVGTKIEIK</sequence>
<evidence type="ECO:0000256" key="1">
    <source>
        <dbReference type="PROSITE-ProRule" id="PRU00420"/>
    </source>
</evidence>
<keyword evidence="3" id="KW-1185">Reference proteome</keyword>
<dbReference type="PANTHER" id="PTHR40398">
    <property type="entry name" value="PTS SYSTEM GLUCITOL/SORBITOL-SPECIFIC EIIA COMPONENT"/>
    <property type="match status" value="1"/>
</dbReference>
<evidence type="ECO:0000313" key="3">
    <source>
        <dbReference type="Proteomes" id="UP000627155"/>
    </source>
</evidence>
<dbReference type="InterPro" id="IPR004716">
    <property type="entry name" value="PTS_IIA_glucitol/sorbitol-sp"/>
</dbReference>
<organism evidence="2 3">
    <name type="scientific">Mammaliicoccus vitulinus</name>
    <dbReference type="NCBI Taxonomy" id="71237"/>
    <lineage>
        <taxon>Bacteria</taxon>
        <taxon>Bacillati</taxon>
        <taxon>Bacillota</taxon>
        <taxon>Bacilli</taxon>
        <taxon>Bacillales</taxon>
        <taxon>Staphylococcaceae</taxon>
        <taxon>Mammaliicoccus</taxon>
    </lineage>
</organism>
<dbReference type="Proteomes" id="UP000627155">
    <property type="component" value="Chromosome"/>
</dbReference>
<dbReference type="Pfam" id="PF03829">
    <property type="entry name" value="PTSIIA_gutA"/>
    <property type="match status" value="1"/>
</dbReference>
<dbReference type="RefSeq" id="WP_016912686.1">
    <property type="nucleotide sequence ID" value="NZ_CBCPHH010000007.1"/>
</dbReference>
<dbReference type="EMBL" id="CP069486">
    <property type="protein sequence ID" value="QRO85627.1"/>
    <property type="molecule type" value="Genomic_DNA"/>
</dbReference>
<dbReference type="SUPFAM" id="SSF141530">
    <property type="entry name" value="PTSIIA/GutA-like"/>
    <property type="match status" value="1"/>
</dbReference>
<proteinExistence type="predicted"/>
<dbReference type="InterPro" id="IPR036665">
    <property type="entry name" value="PTS_IIA_glucitol/sorbitol_sf"/>
</dbReference>
<gene>
    <name evidence="2" type="ORF">I6J37_02690</name>
</gene>
<comment type="caution">
    <text evidence="1">Lacks conserved residue(s) required for the propagation of feature annotation.</text>
</comment>
<dbReference type="Gene3D" id="2.40.33.40">
    <property type="entry name" value="Phosphotransferase system, glucitol/sorbitol-specific IIA component"/>
    <property type="match status" value="1"/>
</dbReference>
<name>A0ABX7HG83_9STAP</name>
<dbReference type="PROSITE" id="PS51097">
    <property type="entry name" value="PTS_EIIA_TYPE_5"/>
    <property type="match status" value="1"/>
</dbReference>